<organism evidence="1 2">
    <name type="scientific">Purpureocillium lilacinum</name>
    <name type="common">Paecilomyces lilacinus</name>
    <dbReference type="NCBI Taxonomy" id="33203"/>
    <lineage>
        <taxon>Eukaryota</taxon>
        <taxon>Fungi</taxon>
        <taxon>Dikarya</taxon>
        <taxon>Ascomycota</taxon>
        <taxon>Pezizomycotina</taxon>
        <taxon>Sordariomycetes</taxon>
        <taxon>Hypocreomycetidae</taxon>
        <taxon>Hypocreales</taxon>
        <taxon>Ophiocordycipitaceae</taxon>
        <taxon>Purpureocillium</taxon>
    </lineage>
</organism>
<evidence type="ECO:0000313" key="1">
    <source>
        <dbReference type="EMBL" id="OAQ75876.1"/>
    </source>
</evidence>
<dbReference type="AlphaFoldDB" id="A0A179GDH4"/>
<dbReference type="Proteomes" id="UP000078340">
    <property type="component" value="Unassembled WGS sequence"/>
</dbReference>
<evidence type="ECO:0000313" key="2">
    <source>
        <dbReference type="Proteomes" id="UP000078340"/>
    </source>
</evidence>
<comment type="caution">
    <text evidence="1">The sequence shown here is derived from an EMBL/GenBank/DDBJ whole genome shotgun (WGS) entry which is preliminary data.</text>
</comment>
<proteinExistence type="predicted"/>
<sequence length="125" mass="12808">MTDPSPAKSQPPAATCPKLNLIGAGGGGGPLRPLLTSAAPAAGKAPPALLLSCGGEAGFGSYQTRDFLLARLELATGAEADISRPTRLEPPNDKAVTLPRLMVRMLMPSRSCDGNVTVIGLFARL</sequence>
<dbReference type="EMBL" id="LSBI01000015">
    <property type="protein sequence ID" value="OAQ75876.1"/>
    <property type="molecule type" value="Genomic_DNA"/>
</dbReference>
<accession>A0A179GDH4</accession>
<gene>
    <name evidence="1" type="ORF">VFPFJ_10640</name>
</gene>
<protein>
    <submittedName>
        <fullName evidence="1">Uncharacterized protein</fullName>
    </submittedName>
</protein>
<reference evidence="1 2" key="1">
    <citation type="submission" date="2016-02" db="EMBL/GenBank/DDBJ databases">
        <title>Biosynthesis of antibiotic leucinostatins and their inhibition on Phytophthora in bio-control Purpureocillium lilacinum.</title>
        <authorList>
            <person name="Wang G."/>
            <person name="Liu Z."/>
            <person name="Lin R."/>
            <person name="Li E."/>
            <person name="Mao Z."/>
            <person name="Ling J."/>
            <person name="Yin W."/>
            <person name="Xie B."/>
        </authorList>
    </citation>
    <scope>NUCLEOTIDE SEQUENCE [LARGE SCALE GENOMIC DNA]</scope>
    <source>
        <strain evidence="1">PLFJ-1</strain>
    </source>
</reference>
<name>A0A179GDH4_PURLI</name>